<evidence type="ECO:0000256" key="6">
    <source>
        <dbReference type="ARBA" id="ARBA00022729"/>
    </source>
</evidence>
<feature type="region of interest" description="Disordered" evidence="11">
    <location>
        <begin position="766"/>
        <end position="800"/>
    </location>
</feature>
<dbReference type="InterPro" id="IPR039426">
    <property type="entry name" value="TonB-dep_rcpt-like"/>
</dbReference>
<keyword evidence="8 15" id="KW-0675">Receptor</keyword>
<evidence type="ECO:0000256" key="7">
    <source>
        <dbReference type="ARBA" id="ARBA00023136"/>
    </source>
</evidence>
<name>A0A4P6KWD8_9BURK</name>
<keyword evidence="3 10" id="KW-0813">Transport</keyword>
<dbReference type="InterPro" id="IPR041700">
    <property type="entry name" value="OMP_b-brl_3"/>
</dbReference>
<proteinExistence type="inferred from homology"/>
<evidence type="ECO:0000256" key="11">
    <source>
        <dbReference type="SAM" id="MobiDB-lite"/>
    </source>
</evidence>
<evidence type="ECO:0000256" key="8">
    <source>
        <dbReference type="ARBA" id="ARBA00023170"/>
    </source>
</evidence>
<dbReference type="Gene3D" id="2.40.170.20">
    <property type="entry name" value="TonB-dependent receptor, beta-barrel domain"/>
    <property type="match status" value="1"/>
</dbReference>
<dbReference type="Gene3D" id="2.170.130.10">
    <property type="entry name" value="TonB-dependent receptor, plug domain"/>
    <property type="match status" value="1"/>
</dbReference>
<feature type="domain" description="TonB-dependent receptor plug" evidence="13">
    <location>
        <begin position="106"/>
        <end position="186"/>
    </location>
</feature>
<dbReference type="OrthoDB" id="910296at2"/>
<evidence type="ECO:0000313" key="15">
    <source>
        <dbReference type="EMBL" id="QBE62782.1"/>
    </source>
</evidence>
<evidence type="ECO:0000256" key="5">
    <source>
        <dbReference type="ARBA" id="ARBA00022692"/>
    </source>
</evidence>
<protein>
    <submittedName>
        <fullName evidence="15">TonB-dependent receptor</fullName>
    </submittedName>
</protein>
<comment type="similarity">
    <text evidence="2 10">Belongs to the TonB-dependent receptor family.</text>
</comment>
<evidence type="ECO:0000256" key="1">
    <source>
        <dbReference type="ARBA" id="ARBA00004571"/>
    </source>
</evidence>
<dbReference type="RefSeq" id="WP_130185916.1">
    <property type="nucleotide sequence ID" value="NZ_CP035913.1"/>
</dbReference>
<feature type="domain" description="Outer membrane protein beta-barrel" evidence="14">
    <location>
        <begin position="347"/>
        <end position="757"/>
    </location>
</feature>
<reference evidence="15 16" key="1">
    <citation type="submission" date="2019-02" db="EMBL/GenBank/DDBJ databases">
        <title>Draft Genome Sequences of Six Type Strains of the Genus Massilia.</title>
        <authorList>
            <person name="Miess H."/>
            <person name="Frediansyhah A."/>
            <person name="Gross H."/>
        </authorList>
    </citation>
    <scope>NUCLEOTIDE SEQUENCE [LARGE SCALE GENOMIC DNA]</scope>
    <source>
        <strain evidence="15 16">DSM 17473</strain>
    </source>
</reference>
<dbReference type="Proteomes" id="UP000290637">
    <property type="component" value="Chromosome"/>
</dbReference>
<evidence type="ECO:0000256" key="9">
    <source>
        <dbReference type="ARBA" id="ARBA00023237"/>
    </source>
</evidence>
<dbReference type="Pfam" id="PF07715">
    <property type="entry name" value="Plug"/>
    <property type="match status" value="1"/>
</dbReference>
<evidence type="ECO:0000259" key="13">
    <source>
        <dbReference type="Pfam" id="PF07715"/>
    </source>
</evidence>
<dbReference type="EMBL" id="CP035913">
    <property type="protein sequence ID" value="QBE62782.1"/>
    <property type="molecule type" value="Genomic_DNA"/>
</dbReference>
<accession>A0A4P6KWD8</accession>
<evidence type="ECO:0000313" key="16">
    <source>
        <dbReference type="Proteomes" id="UP000290637"/>
    </source>
</evidence>
<dbReference type="AlphaFoldDB" id="A0A4P6KWD8"/>
<dbReference type="PANTHER" id="PTHR30069:SF29">
    <property type="entry name" value="HEMOGLOBIN AND HEMOGLOBIN-HAPTOGLOBIN-BINDING PROTEIN 1-RELATED"/>
    <property type="match status" value="1"/>
</dbReference>
<feature type="signal peptide" evidence="12">
    <location>
        <begin position="1"/>
        <end position="28"/>
    </location>
</feature>
<keyword evidence="4 10" id="KW-1134">Transmembrane beta strand</keyword>
<evidence type="ECO:0000256" key="12">
    <source>
        <dbReference type="SAM" id="SignalP"/>
    </source>
</evidence>
<dbReference type="PANTHER" id="PTHR30069">
    <property type="entry name" value="TONB-DEPENDENT OUTER MEMBRANE RECEPTOR"/>
    <property type="match status" value="1"/>
</dbReference>
<dbReference type="InterPro" id="IPR037066">
    <property type="entry name" value="Plug_dom_sf"/>
</dbReference>
<feature type="region of interest" description="Disordered" evidence="11">
    <location>
        <begin position="46"/>
        <end position="79"/>
    </location>
</feature>
<keyword evidence="5 10" id="KW-0812">Transmembrane</keyword>
<keyword evidence="7 10" id="KW-0472">Membrane</keyword>
<dbReference type="GO" id="GO:0015344">
    <property type="term" value="F:siderophore uptake transmembrane transporter activity"/>
    <property type="evidence" value="ECO:0007669"/>
    <property type="project" value="TreeGrafter"/>
</dbReference>
<evidence type="ECO:0000256" key="3">
    <source>
        <dbReference type="ARBA" id="ARBA00022448"/>
    </source>
</evidence>
<keyword evidence="6 12" id="KW-0732">Signal</keyword>
<dbReference type="InterPro" id="IPR036942">
    <property type="entry name" value="Beta-barrel_TonB_sf"/>
</dbReference>
<dbReference type="GO" id="GO:0044718">
    <property type="term" value="P:siderophore transmembrane transport"/>
    <property type="evidence" value="ECO:0007669"/>
    <property type="project" value="TreeGrafter"/>
</dbReference>
<dbReference type="InterPro" id="IPR012910">
    <property type="entry name" value="Plug_dom"/>
</dbReference>
<keyword evidence="16" id="KW-1185">Reference proteome</keyword>
<dbReference type="PROSITE" id="PS52016">
    <property type="entry name" value="TONB_DEPENDENT_REC_3"/>
    <property type="match status" value="1"/>
</dbReference>
<feature type="chain" id="PRO_5020437975" evidence="12">
    <location>
        <begin position="29"/>
        <end position="800"/>
    </location>
</feature>
<comment type="subcellular location">
    <subcellularLocation>
        <location evidence="1 10">Cell outer membrane</location>
        <topology evidence="1 10">Multi-pass membrane protein</topology>
    </subcellularLocation>
</comment>
<keyword evidence="9 10" id="KW-0998">Cell outer membrane</keyword>
<gene>
    <name evidence="15" type="ORF">EWM63_07205</name>
</gene>
<dbReference type="SUPFAM" id="SSF56935">
    <property type="entry name" value="Porins"/>
    <property type="match status" value="1"/>
</dbReference>
<dbReference type="KEGG" id="plue:EWM63_07205"/>
<feature type="compositionally biased region" description="Gly residues" evidence="11">
    <location>
        <begin position="779"/>
        <end position="800"/>
    </location>
</feature>
<evidence type="ECO:0000256" key="10">
    <source>
        <dbReference type="PROSITE-ProRule" id="PRU01360"/>
    </source>
</evidence>
<dbReference type="Pfam" id="PF14905">
    <property type="entry name" value="OMP_b-brl_3"/>
    <property type="match status" value="1"/>
</dbReference>
<dbReference type="GO" id="GO:0009279">
    <property type="term" value="C:cell outer membrane"/>
    <property type="evidence" value="ECO:0007669"/>
    <property type="project" value="UniProtKB-SubCell"/>
</dbReference>
<organism evidence="15 16">
    <name type="scientific">Pseudoduganella lutea</name>
    <dbReference type="NCBI Taxonomy" id="321985"/>
    <lineage>
        <taxon>Bacteria</taxon>
        <taxon>Pseudomonadati</taxon>
        <taxon>Pseudomonadota</taxon>
        <taxon>Betaproteobacteria</taxon>
        <taxon>Burkholderiales</taxon>
        <taxon>Oxalobacteraceae</taxon>
        <taxon>Telluria group</taxon>
        <taxon>Pseudoduganella</taxon>
    </lineage>
</organism>
<sequence>MNPSKLVLRPLPALLLGALVGQLGMAQAQQAPATAPVAAPAAVNPGTAKPAATPTVAGTPVDEPKKPAPAPEQAGGTPMQTVTVVAERPAEQIDRSTYDVKSEVVTPNASAADVIANVPNVTVDQDGKVAIRGNQNAQVFVNGKRSAMFSGQNAGDALNSYPAEALESIEVITTPGAEFGSEGGSGPILNLVTRRVRAPGKQGTASVNMGTQGRYGTSLSGSYVVGRLQVEGQVGVMRNVFERTGYSDTETQVGSNVWTTHRENTSRTPSKTLSLNPTISYNIGETDRISAGLNFNRSLRDTGSNEYYQTYHGGAAPYEEYFRSIDRGSQATVYQLALGWERKYSATEKLNIDLRTSGNESKTDSWNRNAYVVAPPAGARPESTNGNDKSERLTELSLDYNKRISPAFNFKAGAKVGRRTGESDADYFNIDPLTGEEVVDFNRASAFRMTENTYAVYFSPNVRLSEHWTMLPGLRYEMVERDMDYINQGNSASDSTKKLLPSLHLQYGWGERGATVTGAYSRRISRPQPEDINPNVQYVDDQNYSQGDPRLAPTHGDKYELKYTDTWGAVNSNLSLFREKDSPLLGRFLTPVPGSTAVVSEAVNFGAKTNDGISWNLQYKPSREVRLDATMGVRRVTQSYLATLTNENGVNYSVESERRQTTPTLQLRLNYSGFEGHTIQVNGNYTGRQLNGLFESEPNWQAHLSWSWRFAPQWTLRTSVRDLFDSNVNENRQITETVRQYNYSEQQGRTFMVALSYSFGGVSGDPSLRNNPGMFRGPQGDGPRGPGSFGPGPGGFGPGM</sequence>
<evidence type="ECO:0000256" key="4">
    <source>
        <dbReference type="ARBA" id="ARBA00022452"/>
    </source>
</evidence>
<evidence type="ECO:0000259" key="14">
    <source>
        <dbReference type="Pfam" id="PF14905"/>
    </source>
</evidence>
<evidence type="ECO:0000256" key="2">
    <source>
        <dbReference type="ARBA" id="ARBA00009810"/>
    </source>
</evidence>